<dbReference type="Proteomes" id="UP000034753">
    <property type="component" value="Unassembled WGS sequence"/>
</dbReference>
<dbReference type="InterPro" id="IPR018117">
    <property type="entry name" value="C5_DNA_meth_AS"/>
</dbReference>
<dbReference type="GO" id="GO:0003886">
    <property type="term" value="F:DNA (cytosine-5-)-methyltransferase activity"/>
    <property type="evidence" value="ECO:0007669"/>
    <property type="project" value="UniProtKB-EC"/>
</dbReference>
<dbReference type="GO" id="GO:0044027">
    <property type="term" value="P:negative regulation of gene expression via chromosomal CpG island methylation"/>
    <property type="evidence" value="ECO:0007669"/>
    <property type="project" value="TreeGrafter"/>
</dbReference>
<dbReference type="PATRIC" id="fig|1618429.3.peg.1167"/>
<dbReference type="PANTHER" id="PTHR10629">
    <property type="entry name" value="CYTOSINE-SPECIFIC METHYLTRANSFERASE"/>
    <property type="match status" value="1"/>
</dbReference>
<gene>
    <name evidence="8" type="ORF">UU67_C0078G0003</name>
</gene>
<evidence type="ECO:0000313" key="9">
    <source>
        <dbReference type="Proteomes" id="UP000034753"/>
    </source>
</evidence>
<dbReference type="GO" id="GO:0009307">
    <property type="term" value="P:DNA restriction-modification system"/>
    <property type="evidence" value="ECO:0007669"/>
    <property type="project" value="UniProtKB-KW"/>
</dbReference>
<dbReference type="SUPFAM" id="SSF53335">
    <property type="entry name" value="S-adenosyl-L-methionine-dependent methyltransferases"/>
    <property type="match status" value="1"/>
</dbReference>
<dbReference type="InterPro" id="IPR050390">
    <property type="entry name" value="C5-Methyltransferase"/>
</dbReference>
<protein>
    <recommendedName>
        <fullName evidence="7">Cytosine-specific methyltransferase</fullName>
        <ecNumber evidence="7">2.1.1.37</ecNumber>
    </recommendedName>
</protein>
<keyword evidence="1 5" id="KW-0489">Methyltransferase</keyword>
<dbReference type="GO" id="GO:0032259">
    <property type="term" value="P:methylation"/>
    <property type="evidence" value="ECO:0007669"/>
    <property type="project" value="UniProtKB-KW"/>
</dbReference>
<keyword evidence="3 5" id="KW-0949">S-adenosyl-L-methionine</keyword>
<dbReference type="Gene3D" id="3.90.120.10">
    <property type="entry name" value="DNA Methylase, subunit A, domain 2"/>
    <property type="match status" value="1"/>
</dbReference>
<dbReference type="CDD" id="cd00315">
    <property type="entry name" value="Cyt_C5_DNA_methylase"/>
    <property type="match status" value="1"/>
</dbReference>
<reference evidence="8 9" key="1">
    <citation type="journal article" date="2015" name="Nature">
        <title>rRNA introns, odd ribosomes, and small enigmatic genomes across a large radiation of phyla.</title>
        <authorList>
            <person name="Brown C.T."/>
            <person name="Hug L.A."/>
            <person name="Thomas B.C."/>
            <person name="Sharon I."/>
            <person name="Castelle C.J."/>
            <person name="Singh A."/>
            <person name="Wilkins M.J."/>
            <person name="Williams K.H."/>
            <person name="Banfield J.F."/>
        </authorList>
    </citation>
    <scope>NUCLEOTIDE SEQUENCE [LARGE SCALE GENOMIC DNA]</scope>
</reference>
<dbReference type="GO" id="GO:0003677">
    <property type="term" value="F:DNA binding"/>
    <property type="evidence" value="ECO:0007669"/>
    <property type="project" value="TreeGrafter"/>
</dbReference>
<dbReference type="NCBIfam" id="TIGR00675">
    <property type="entry name" value="dcm"/>
    <property type="match status" value="1"/>
</dbReference>
<proteinExistence type="inferred from homology"/>
<feature type="active site" evidence="5">
    <location>
        <position position="117"/>
    </location>
</feature>
<sequence>MVSTQLPVKRTLRNSRPLSATTQPAYFSETKKFDRSLDGPTFVDLFSGAGGLTLGFEQEGFSNLFSIDNEPSFCDTYRKNFSTHTLIQTDIATLTPKKMLDMLNGRKVDVIVGGSPCQGFSMAGSIGRKFIDDPRNHLFKEFARVVKVLKPNYFVMENVARLYTHNKGKTREEIISHFKKLGYHVFCLVLNTADYGVPQMRRRVLFIGSKSEIQIDFSKEKLNVHRTVKDVIGDLPILKTGEVSSVANHEAMNHSKQMLKKMSYIVDGGDRFSIPSRSRPKSGDVRKYIRYRSDQPSVCVTGDMRKIFHYSQNRALTVRELARLQSFPDHFVFTGSKISQQQQVGNAVPPLFARVIGRVLKQVMQNATT</sequence>
<dbReference type="InterPro" id="IPR029063">
    <property type="entry name" value="SAM-dependent_MTases_sf"/>
</dbReference>
<evidence type="ECO:0000256" key="2">
    <source>
        <dbReference type="ARBA" id="ARBA00022679"/>
    </source>
</evidence>
<keyword evidence="2 5" id="KW-0808">Transferase</keyword>
<accession>A0A0G0WE85</accession>
<dbReference type="EMBL" id="LCBN01000078">
    <property type="protein sequence ID" value="KKS11269.1"/>
    <property type="molecule type" value="Genomic_DNA"/>
</dbReference>
<comment type="similarity">
    <text evidence="5 6">Belongs to the class I-like SAM-binding methyltransferase superfamily. C5-methyltransferase family.</text>
</comment>
<dbReference type="InterPro" id="IPR001525">
    <property type="entry name" value="C5_MeTfrase"/>
</dbReference>
<evidence type="ECO:0000256" key="3">
    <source>
        <dbReference type="ARBA" id="ARBA00022691"/>
    </source>
</evidence>
<organism evidence="8 9">
    <name type="scientific">Candidatus Daviesbacteria bacterium GW2011_GWB1_41_5</name>
    <dbReference type="NCBI Taxonomy" id="1618429"/>
    <lineage>
        <taxon>Bacteria</taxon>
        <taxon>Candidatus Daviesiibacteriota</taxon>
    </lineage>
</organism>
<dbReference type="PRINTS" id="PR00105">
    <property type="entry name" value="C5METTRFRASE"/>
</dbReference>
<evidence type="ECO:0000256" key="6">
    <source>
        <dbReference type="RuleBase" id="RU000416"/>
    </source>
</evidence>
<evidence type="ECO:0000313" key="8">
    <source>
        <dbReference type="EMBL" id="KKS11269.1"/>
    </source>
</evidence>
<dbReference type="Gene3D" id="3.40.50.150">
    <property type="entry name" value="Vaccinia Virus protein VP39"/>
    <property type="match status" value="1"/>
</dbReference>
<dbReference type="AlphaFoldDB" id="A0A0G0WE85"/>
<dbReference type="EC" id="2.1.1.37" evidence="7"/>
<dbReference type="PROSITE" id="PS51679">
    <property type="entry name" value="SAM_MT_C5"/>
    <property type="match status" value="1"/>
</dbReference>
<evidence type="ECO:0000256" key="7">
    <source>
        <dbReference type="RuleBase" id="RU000417"/>
    </source>
</evidence>
<dbReference type="Pfam" id="PF00145">
    <property type="entry name" value="DNA_methylase"/>
    <property type="match status" value="1"/>
</dbReference>
<name>A0A0G0WE85_9BACT</name>
<dbReference type="PANTHER" id="PTHR10629:SF52">
    <property type="entry name" value="DNA (CYTOSINE-5)-METHYLTRANSFERASE 1"/>
    <property type="match status" value="1"/>
</dbReference>
<dbReference type="PROSITE" id="PS00094">
    <property type="entry name" value="C5_MTASE_1"/>
    <property type="match status" value="1"/>
</dbReference>
<keyword evidence="4" id="KW-0680">Restriction system</keyword>
<evidence type="ECO:0000256" key="4">
    <source>
        <dbReference type="ARBA" id="ARBA00022747"/>
    </source>
</evidence>
<evidence type="ECO:0000256" key="5">
    <source>
        <dbReference type="PROSITE-ProRule" id="PRU01016"/>
    </source>
</evidence>
<evidence type="ECO:0000256" key="1">
    <source>
        <dbReference type="ARBA" id="ARBA00022603"/>
    </source>
</evidence>
<comment type="caution">
    <text evidence="8">The sequence shown here is derived from an EMBL/GenBank/DDBJ whole genome shotgun (WGS) entry which is preliminary data.</text>
</comment>
<comment type="catalytic activity">
    <reaction evidence="7">
        <text>a 2'-deoxycytidine in DNA + S-adenosyl-L-methionine = a 5-methyl-2'-deoxycytidine in DNA + S-adenosyl-L-homocysteine + H(+)</text>
        <dbReference type="Rhea" id="RHEA:13681"/>
        <dbReference type="Rhea" id="RHEA-COMP:11369"/>
        <dbReference type="Rhea" id="RHEA-COMP:11370"/>
        <dbReference type="ChEBI" id="CHEBI:15378"/>
        <dbReference type="ChEBI" id="CHEBI:57856"/>
        <dbReference type="ChEBI" id="CHEBI:59789"/>
        <dbReference type="ChEBI" id="CHEBI:85452"/>
        <dbReference type="ChEBI" id="CHEBI:85454"/>
        <dbReference type="EC" id="2.1.1.37"/>
    </reaction>
</comment>